<gene>
    <name evidence="2" type="ORF">M9Y10_006571</name>
</gene>
<protein>
    <recommendedName>
        <fullName evidence="4">Caspase family p20 domain-containing protein</fullName>
    </recommendedName>
</protein>
<feature type="compositionally biased region" description="Basic and acidic residues" evidence="1">
    <location>
        <begin position="31"/>
        <end position="62"/>
    </location>
</feature>
<feature type="region of interest" description="Disordered" evidence="1">
    <location>
        <begin position="1"/>
        <end position="112"/>
    </location>
</feature>
<evidence type="ECO:0008006" key="4">
    <source>
        <dbReference type="Google" id="ProtNLM"/>
    </source>
</evidence>
<keyword evidence="3" id="KW-1185">Reference proteome</keyword>
<feature type="compositionally biased region" description="Basic and acidic residues" evidence="1">
    <location>
        <begin position="72"/>
        <end position="107"/>
    </location>
</feature>
<feature type="compositionally biased region" description="Basic and acidic residues" evidence="1">
    <location>
        <begin position="1"/>
        <end position="12"/>
    </location>
</feature>
<accession>A0ABR2JER4</accession>
<reference evidence="2 3" key="1">
    <citation type="submission" date="2024-04" db="EMBL/GenBank/DDBJ databases">
        <title>Tritrichomonas musculus Genome.</title>
        <authorList>
            <person name="Alves-Ferreira E."/>
            <person name="Grigg M."/>
            <person name="Lorenzi H."/>
            <person name="Galac M."/>
        </authorList>
    </citation>
    <scope>NUCLEOTIDE SEQUENCE [LARGE SCALE GENOMIC DNA]</scope>
    <source>
        <strain evidence="2 3">EAF2021</strain>
    </source>
</reference>
<dbReference type="EMBL" id="JAPFFF010000012">
    <property type="protein sequence ID" value="KAK8876369.1"/>
    <property type="molecule type" value="Genomic_DNA"/>
</dbReference>
<sequence length="446" mass="50370">MPITKAENKSKNISDSNVKGSSKGMKKANVKNKDTDNNDLKKDAKNKESKKVNAKDKEEVKVNTKKSAINKNDSKEGSIKNSKNEKPKTDSKEVISKDTRKVGKEANAKNTKPKKLLLSKKPELKELTFVDLPDKPQKPNKYVHQIVELDRINNQFDTEKFQALRHTSMSNSVIDSLRRIGMCLNKIDPSQLPNKNISKVLFILITANNDSGCFNDAYLMALIHKKLNFKIVFLYNTDHKHFLEMLEYFLVHTINSLTFYYSGNDSASKIRNIGHGIKFIDKSFVSSQDLGQFIAEKSNGKTYILVLSDCASGGSIFDMKSAKDDKNKSVSDIISFTSHKSELSPDEKINSHGLFTYYYAKILRQFPALSPKDMEASLNQSLQRFKISYTYNTSDLGDRLSDDIIYEDADTAFNGPNAEITGPSKRKKVEAPKKTVEAIPIEFQNY</sequence>
<evidence type="ECO:0000313" key="2">
    <source>
        <dbReference type="EMBL" id="KAK8876369.1"/>
    </source>
</evidence>
<proteinExistence type="predicted"/>
<evidence type="ECO:0000313" key="3">
    <source>
        <dbReference type="Proteomes" id="UP001470230"/>
    </source>
</evidence>
<comment type="caution">
    <text evidence="2">The sequence shown here is derived from an EMBL/GenBank/DDBJ whole genome shotgun (WGS) entry which is preliminary data.</text>
</comment>
<organism evidence="2 3">
    <name type="scientific">Tritrichomonas musculus</name>
    <dbReference type="NCBI Taxonomy" id="1915356"/>
    <lineage>
        <taxon>Eukaryota</taxon>
        <taxon>Metamonada</taxon>
        <taxon>Parabasalia</taxon>
        <taxon>Tritrichomonadida</taxon>
        <taxon>Tritrichomonadidae</taxon>
        <taxon>Tritrichomonas</taxon>
    </lineage>
</organism>
<name>A0ABR2JER4_9EUKA</name>
<evidence type="ECO:0000256" key="1">
    <source>
        <dbReference type="SAM" id="MobiDB-lite"/>
    </source>
</evidence>
<dbReference type="Proteomes" id="UP001470230">
    <property type="component" value="Unassembled WGS sequence"/>
</dbReference>